<evidence type="ECO:0000256" key="6">
    <source>
        <dbReference type="SAM" id="Phobius"/>
    </source>
</evidence>
<feature type="transmembrane region" description="Helical" evidence="6">
    <location>
        <begin position="66"/>
        <end position="84"/>
    </location>
</feature>
<keyword evidence="8" id="KW-0238">DNA-binding</keyword>
<dbReference type="EMBL" id="JASPKY010000196">
    <property type="protein sequence ID" value="KAK9721658.1"/>
    <property type="molecule type" value="Genomic_DNA"/>
</dbReference>
<feature type="transmembrane region" description="Helical" evidence="6">
    <location>
        <begin position="605"/>
        <end position="623"/>
    </location>
</feature>
<reference evidence="8 9" key="1">
    <citation type="journal article" date="2024" name="BMC Genomics">
        <title>De novo assembly and annotation of Popillia japonica's genome with initial clues to its potential as an invasive pest.</title>
        <authorList>
            <person name="Cucini C."/>
            <person name="Boschi S."/>
            <person name="Funari R."/>
            <person name="Cardaioli E."/>
            <person name="Iannotti N."/>
            <person name="Marturano G."/>
            <person name="Paoli F."/>
            <person name="Bruttini M."/>
            <person name="Carapelli A."/>
            <person name="Frati F."/>
            <person name="Nardi F."/>
        </authorList>
    </citation>
    <scope>NUCLEOTIDE SEQUENCE [LARGE SCALE GENOMIC DNA]</scope>
    <source>
        <strain evidence="8">DMR45628</strain>
    </source>
</reference>
<keyword evidence="8" id="KW-0371">Homeobox</keyword>
<organism evidence="8 9">
    <name type="scientific">Popillia japonica</name>
    <name type="common">Japanese beetle</name>
    <dbReference type="NCBI Taxonomy" id="7064"/>
    <lineage>
        <taxon>Eukaryota</taxon>
        <taxon>Metazoa</taxon>
        <taxon>Ecdysozoa</taxon>
        <taxon>Arthropoda</taxon>
        <taxon>Hexapoda</taxon>
        <taxon>Insecta</taxon>
        <taxon>Pterygota</taxon>
        <taxon>Neoptera</taxon>
        <taxon>Endopterygota</taxon>
        <taxon>Coleoptera</taxon>
        <taxon>Polyphaga</taxon>
        <taxon>Scarabaeiformia</taxon>
        <taxon>Scarabaeidae</taxon>
        <taxon>Rutelinae</taxon>
        <taxon>Popillia</taxon>
    </lineage>
</organism>
<dbReference type="InterPro" id="IPR021980">
    <property type="entry name" value="PHTF1/2_N"/>
</dbReference>
<comment type="caution">
    <text evidence="8">The sequence shown here is derived from an EMBL/GenBank/DDBJ whole genome shotgun (WGS) entry which is preliminary data.</text>
</comment>
<feature type="transmembrane region" description="Helical" evidence="6">
    <location>
        <begin position="415"/>
        <end position="435"/>
    </location>
</feature>
<feature type="transmembrane region" description="Helical" evidence="6">
    <location>
        <begin position="486"/>
        <end position="509"/>
    </location>
</feature>
<keyword evidence="3 6" id="KW-1133">Transmembrane helix</keyword>
<evidence type="ECO:0000256" key="1">
    <source>
        <dbReference type="ARBA" id="ARBA00004141"/>
    </source>
</evidence>
<dbReference type="PANTHER" id="PTHR12680:SF6">
    <property type="entry name" value="PROTEIN PHTF"/>
    <property type="match status" value="1"/>
</dbReference>
<comment type="subcellular location">
    <subcellularLocation>
        <location evidence="1">Membrane</location>
        <topology evidence="1">Multi-pass membrane protein</topology>
    </subcellularLocation>
</comment>
<evidence type="ECO:0000256" key="2">
    <source>
        <dbReference type="ARBA" id="ARBA00022692"/>
    </source>
</evidence>
<accession>A0AAW1KM24</accession>
<dbReference type="GO" id="GO:0003677">
    <property type="term" value="F:DNA binding"/>
    <property type="evidence" value="ECO:0007669"/>
    <property type="project" value="UniProtKB-KW"/>
</dbReference>
<name>A0AAW1KM24_POPJA</name>
<dbReference type="GO" id="GO:0005783">
    <property type="term" value="C:endoplasmic reticulum"/>
    <property type="evidence" value="ECO:0007669"/>
    <property type="project" value="InterPro"/>
</dbReference>
<dbReference type="Proteomes" id="UP001458880">
    <property type="component" value="Unassembled WGS sequence"/>
</dbReference>
<keyword evidence="2 6" id="KW-0812">Transmembrane</keyword>
<sequence length="720" mass="82785">MGMDSVAWYQKKIATYDKQEWEKIIEQRILDGVPQVQMKSTKLKENYIDLDLIRGSSFTKAKPKHGFLTVAQLATLRLIFLPYYSKWLVRQISRKVYLTILTLYLLEILSIILYVLTDYETVPVSELLIPVIMMWILIVIQSQIGATNPDLKLSFKESFSRKHVRRKYKRKTYLNSEEKSDLACNSLNEEEDDESSEVEKSSELSAKIRCDKKALKLQRSKLLKKPLDIGIYTHDDGFESFRSNATSSSDNNDESRVPRNMKSYLFHANQYKKFTTTKNTPNSDSFIPIPLSLSTRRQSEPNLVYRTEIETLNISKCYSHNSEKCTDYSYETDDDNWIGVNSISNVIKKRSDCTGITTNSSDIGESDSQYECTDRDYTDEYDIKAATLTPLCLSRKEAVSCTIWKNREVETMPNGLDYFYLGAVLSTLLALLPALCRLCNSVTENTKTGDSQLSVTEVMNLTLDKFTDSFADVIETAFGNSIIERIILMIATLERLFLSFFFFFMLSVAERTFKQRFLYAKFFTHLTSSRRAKNSELPHFRLNKVCNIKTWLSVRSYLKKRGPLRSVDVIVSSAFIITIVLLSFLSMELLKDSITFHSQYNLEAMVWSIGLGIFLLRFLTLGTKINKKYRNFSVLITEQINLYLQIEQKPRKKEELMVANSVLKLAADLLKELESPFKILGLSANPILYTLTKVFILSALSAVLSELLGFKLKLHKIKLK</sequence>
<dbReference type="PANTHER" id="PTHR12680">
    <property type="entry name" value="PUTATIVE HOMEODOMAIN TRANSCRIPTION FACTOR PHTF"/>
    <property type="match status" value="1"/>
</dbReference>
<dbReference type="Pfam" id="PF12129">
    <property type="entry name" value="PHTF1-2_N"/>
    <property type="match status" value="1"/>
</dbReference>
<protein>
    <submittedName>
        <fullName evidence="8">Homeodomain containing protein PHTF1/2, N-terminal</fullName>
    </submittedName>
</protein>
<evidence type="ECO:0000256" key="4">
    <source>
        <dbReference type="ARBA" id="ARBA00023136"/>
    </source>
</evidence>
<evidence type="ECO:0000313" key="8">
    <source>
        <dbReference type="EMBL" id="KAK9721658.1"/>
    </source>
</evidence>
<feature type="domain" description="PHTF1/2 N-terminal" evidence="7">
    <location>
        <begin position="4"/>
        <end position="148"/>
    </location>
</feature>
<feature type="transmembrane region" description="Helical" evidence="6">
    <location>
        <begin position="127"/>
        <end position="146"/>
    </location>
</feature>
<feature type="transmembrane region" description="Helical" evidence="6">
    <location>
        <begin position="567"/>
        <end position="585"/>
    </location>
</feature>
<dbReference type="InterPro" id="IPR039775">
    <property type="entry name" value="PHTF1/2"/>
</dbReference>
<keyword evidence="5" id="KW-0325">Glycoprotein</keyword>
<evidence type="ECO:0000259" key="7">
    <source>
        <dbReference type="Pfam" id="PF12129"/>
    </source>
</evidence>
<evidence type="ECO:0000256" key="3">
    <source>
        <dbReference type="ARBA" id="ARBA00022989"/>
    </source>
</evidence>
<dbReference type="GO" id="GO:0016020">
    <property type="term" value="C:membrane"/>
    <property type="evidence" value="ECO:0007669"/>
    <property type="project" value="UniProtKB-SubCell"/>
</dbReference>
<feature type="transmembrane region" description="Helical" evidence="6">
    <location>
        <begin position="96"/>
        <end position="115"/>
    </location>
</feature>
<keyword evidence="9" id="KW-1185">Reference proteome</keyword>
<gene>
    <name evidence="8" type="ORF">QE152_g20770</name>
</gene>
<evidence type="ECO:0000313" key="9">
    <source>
        <dbReference type="Proteomes" id="UP001458880"/>
    </source>
</evidence>
<keyword evidence="4 6" id="KW-0472">Membrane</keyword>
<evidence type="ECO:0000256" key="5">
    <source>
        <dbReference type="ARBA" id="ARBA00023180"/>
    </source>
</evidence>
<proteinExistence type="predicted"/>
<dbReference type="AlphaFoldDB" id="A0AAW1KM24"/>